<reference evidence="1" key="1">
    <citation type="journal article" date="2015" name="Nature">
        <title>Complex archaea that bridge the gap between prokaryotes and eukaryotes.</title>
        <authorList>
            <person name="Spang A."/>
            <person name="Saw J.H."/>
            <person name="Jorgensen S.L."/>
            <person name="Zaremba-Niedzwiedzka K."/>
            <person name="Martijn J."/>
            <person name="Lind A.E."/>
            <person name="van Eijk R."/>
            <person name="Schleper C."/>
            <person name="Guy L."/>
            <person name="Ettema T.J."/>
        </authorList>
    </citation>
    <scope>NUCLEOTIDE SEQUENCE</scope>
</reference>
<evidence type="ECO:0000313" key="1">
    <source>
        <dbReference type="EMBL" id="KKK40466.1"/>
    </source>
</evidence>
<dbReference type="AlphaFoldDB" id="A0A0F8XWA8"/>
<accession>A0A0F8XWA8</accession>
<dbReference type="EMBL" id="LAZR01070469">
    <property type="protein sequence ID" value="KKK40466.1"/>
    <property type="molecule type" value="Genomic_DNA"/>
</dbReference>
<protein>
    <submittedName>
        <fullName evidence="1">Uncharacterized protein</fullName>
    </submittedName>
</protein>
<gene>
    <name evidence="1" type="ORF">LCGC14_3061110</name>
</gene>
<proteinExistence type="predicted"/>
<comment type="caution">
    <text evidence="1">The sequence shown here is derived from an EMBL/GenBank/DDBJ whole genome shotgun (WGS) entry which is preliminary data.</text>
</comment>
<feature type="non-terminal residue" evidence="1">
    <location>
        <position position="1"/>
    </location>
</feature>
<name>A0A0F8XWA8_9ZZZZ</name>
<sequence length="69" mass="7977">SFTIFFDFNPGASYFNLFPANDFIYTKLNYDSTMSIIFAESASKKRIIITWILHANYFKSRKPSGIPVI</sequence>
<organism evidence="1">
    <name type="scientific">marine sediment metagenome</name>
    <dbReference type="NCBI Taxonomy" id="412755"/>
    <lineage>
        <taxon>unclassified sequences</taxon>
        <taxon>metagenomes</taxon>
        <taxon>ecological metagenomes</taxon>
    </lineage>
</organism>